<protein>
    <submittedName>
        <fullName evidence="4">TRIM28</fullName>
        <ecNumber evidence="4">2.3.2.27</ecNumber>
    </submittedName>
</protein>
<keyword evidence="1" id="KW-0863">Zinc-finger</keyword>
<accession>A0A6J8D281</accession>
<dbReference type="SUPFAM" id="SSF63829">
    <property type="entry name" value="Calcium-dependent phosphotriesterase"/>
    <property type="match status" value="1"/>
</dbReference>
<evidence type="ECO:0000256" key="2">
    <source>
        <dbReference type="SAM" id="Coils"/>
    </source>
</evidence>
<keyword evidence="4" id="KW-0808">Transferase</keyword>
<dbReference type="Pfam" id="PF00643">
    <property type="entry name" value="zf-B_box"/>
    <property type="match status" value="1"/>
</dbReference>
<dbReference type="PANTHER" id="PTHR25462">
    <property type="entry name" value="BONUS, ISOFORM C-RELATED"/>
    <property type="match status" value="1"/>
</dbReference>
<keyword evidence="1" id="KW-0862">Zinc</keyword>
<reference evidence="4 5" key="1">
    <citation type="submission" date="2020-06" db="EMBL/GenBank/DDBJ databases">
        <authorList>
            <person name="Li R."/>
            <person name="Bekaert M."/>
        </authorList>
    </citation>
    <scope>NUCLEOTIDE SEQUENCE [LARGE SCALE GENOMIC DNA]</scope>
    <source>
        <strain evidence="5">wild</strain>
    </source>
</reference>
<dbReference type="Proteomes" id="UP000507470">
    <property type="component" value="Unassembled WGS sequence"/>
</dbReference>
<dbReference type="Gene3D" id="3.30.160.60">
    <property type="entry name" value="Classic Zinc Finger"/>
    <property type="match status" value="1"/>
</dbReference>
<dbReference type="PANTHER" id="PTHR25462:SF305">
    <property type="entry name" value="RING-TYPE DOMAIN-CONTAINING PROTEIN"/>
    <property type="match status" value="1"/>
</dbReference>
<feature type="coiled-coil region" evidence="2">
    <location>
        <begin position="137"/>
        <end position="182"/>
    </location>
</feature>
<dbReference type="EC" id="2.3.2.27" evidence="4"/>
<dbReference type="PROSITE" id="PS50119">
    <property type="entry name" value="ZF_BBOX"/>
    <property type="match status" value="1"/>
</dbReference>
<name>A0A6J8D281_MYTCO</name>
<dbReference type="CDD" id="cd19757">
    <property type="entry name" value="Bbox1"/>
    <property type="match status" value="1"/>
</dbReference>
<dbReference type="EMBL" id="CACVKT020006394">
    <property type="protein sequence ID" value="CAC5401352.1"/>
    <property type="molecule type" value="Genomic_DNA"/>
</dbReference>
<dbReference type="AlphaFoldDB" id="A0A6J8D281"/>
<evidence type="ECO:0000313" key="5">
    <source>
        <dbReference type="Proteomes" id="UP000507470"/>
    </source>
</evidence>
<organism evidence="4 5">
    <name type="scientific">Mytilus coruscus</name>
    <name type="common">Sea mussel</name>
    <dbReference type="NCBI Taxonomy" id="42192"/>
    <lineage>
        <taxon>Eukaryota</taxon>
        <taxon>Metazoa</taxon>
        <taxon>Spiralia</taxon>
        <taxon>Lophotrochozoa</taxon>
        <taxon>Mollusca</taxon>
        <taxon>Bivalvia</taxon>
        <taxon>Autobranchia</taxon>
        <taxon>Pteriomorphia</taxon>
        <taxon>Mytilida</taxon>
        <taxon>Mytiloidea</taxon>
        <taxon>Mytilidae</taxon>
        <taxon>Mytilinae</taxon>
        <taxon>Mytilus</taxon>
    </lineage>
</organism>
<evidence type="ECO:0000256" key="1">
    <source>
        <dbReference type="PROSITE-ProRule" id="PRU00024"/>
    </source>
</evidence>
<proteinExistence type="predicted"/>
<keyword evidence="4" id="KW-0012">Acyltransferase</keyword>
<dbReference type="GO" id="GO:0008270">
    <property type="term" value="F:zinc ion binding"/>
    <property type="evidence" value="ECO:0007669"/>
    <property type="project" value="UniProtKB-KW"/>
</dbReference>
<dbReference type="InterPro" id="IPR000315">
    <property type="entry name" value="Znf_B-box"/>
</dbReference>
<keyword evidence="1" id="KW-0479">Metal-binding</keyword>
<keyword evidence="5" id="KW-1185">Reference proteome</keyword>
<dbReference type="GO" id="GO:0005654">
    <property type="term" value="C:nucleoplasm"/>
    <property type="evidence" value="ECO:0007669"/>
    <property type="project" value="TreeGrafter"/>
</dbReference>
<evidence type="ECO:0000313" key="4">
    <source>
        <dbReference type="EMBL" id="CAC5401352.1"/>
    </source>
</evidence>
<feature type="domain" description="B box-type" evidence="3">
    <location>
        <begin position="5"/>
        <end position="55"/>
    </location>
</feature>
<keyword evidence="2" id="KW-0175">Coiled coil</keyword>
<dbReference type="InterPro" id="IPR047153">
    <property type="entry name" value="TRIM45/56/19-like"/>
</dbReference>
<gene>
    <name evidence="4" type="ORF">MCOR_35444</name>
</gene>
<sequence length="548" mass="62832">MTGASTMKFCKPCGREGEDKRAHSWCNDCSEPLCKKCLKYHRKGKTTEKHKTIPYLNRFYSSVFEIPTKCHTHNYKKFSIYCIHHDQIGCASCLQDLHIECEEVISIKKASQSLTTPAIVDLQRRILDCSLIISKIIEVYQKNLSSISEQKNKYREKVSKVRKDLNTCLDELEQNVDRKLDDCDTICKDEIEKSIKDLATRKSKSESWHTAIEKLTENEDDKSRIFAVIKTIDHLQVEEESFLSKFQEDLVAYELFSSPFDFIETIESMLATIANIKIEKIKTTVQQSSNTQQIDTYIQQGKIHLLHKISSSKLEMIAFGKACLTMDNRIVFVEYQLRVYDISSSSVHTIQLKSVWSSDITCDLKNNVYVSFPGDGIYNIDIMNLNEEYRINTKQGGYQQVKHKNGLLYTNWNDKIVLFNQQKTIVKTLECIFKPVFMCVENSDGIYISDGKSIIRMTETGSHNIIPTIMEMGEAITGLDVDGQGQLYACIYTDEVGTVVRINTTTGYREPVLENLVTPCYIAFHPTKNMFLVITDRGKECSVYLVTN</sequence>
<dbReference type="OrthoDB" id="6089885at2759"/>
<evidence type="ECO:0000259" key="3">
    <source>
        <dbReference type="PROSITE" id="PS50119"/>
    </source>
</evidence>
<dbReference type="GO" id="GO:0061630">
    <property type="term" value="F:ubiquitin protein ligase activity"/>
    <property type="evidence" value="ECO:0007669"/>
    <property type="project" value="UniProtKB-EC"/>
</dbReference>